<protein>
    <submittedName>
        <fullName evidence="3">Uncharacterized protein</fullName>
    </submittedName>
</protein>
<reference evidence="3 4" key="1">
    <citation type="submission" date="2015-10" db="EMBL/GenBank/DDBJ databases">
        <title>Full genome of DAOMC 229536 Phialocephala scopiformis, a fungal endophyte of spruce producing the potent anti-insectan compound rugulosin.</title>
        <authorList>
            <consortium name="DOE Joint Genome Institute"/>
            <person name="Walker A.K."/>
            <person name="Frasz S.L."/>
            <person name="Seifert K.A."/>
            <person name="Miller J.D."/>
            <person name="Mondo S.J."/>
            <person name="Labutti K."/>
            <person name="Lipzen A."/>
            <person name="Dockter R."/>
            <person name="Kennedy M."/>
            <person name="Grigoriev I.V."/>
            <person name="Spatafora J.W."/>
        </authorList>
    </citation>
    <scope>NUCLEOTIDE SEQUENCE [LARGE SCALE GENOMIC DNA]</scope>
    <source>
        <strain evidence="3 4">CBS 120377</strain>
    </source>
</reference>
<evidence type="ECO:0000256" key="1">
    <source>
        <dbReference type="SAM" id="Coils"/>
    </source>
</evidence>
<dbReference type="AlphaFoldDB" id="A0A194X503"/>
<proteinExistence type="predicted"/>
<dbReference type="EMBL" id="KQ947419">
    <property type="protein sequence ID" value="KUJ14882.1"/>
    <property type="molecule type" value="Genomic_DNA"/>
</dbReference>
<feature type="compositionally biased region" description="Low complexity" evidence="2">
    <location>
        <begin position="376"/>
        <end position="388"/>
    </location>
</feature>
<keyword evidence="4" id="KW-1185">Reference proteome</keyword>
<feature type="coiled-coil region" evidence="1">
    <location>
        <begin position="344"/>
        <end position="371"/>
    </location>
</feature>
<feature type="compositionally biased region" description="Basic and acidic residues" evidence="2">
    <location>
        <begin position="136"/>
        <end position="146"/>
    </location>
</feature>
<dbReference type="KEGG" id="psco:LY89DRAFT_671286"/>
<evidence type="ECO:0000256" key="2">
    <source>
        <dbReference type="SAM" id="MobiDB-lite"/>
    </source>
</evidence>
<organism evidence="3 4">
    <name type="scientific">Mollisia scopiformis</name>
    <name type="common">Conifer needle endophyte fungus</name>
    <name type="synonym">Phialocephala scopiformis</name>
    <dbReference type="NCBI Taxonomy" id="149040"/>
    <lineage>
        <taxon>Eukaryota</taxon>
        <taxon>Fungi</taxon>
        <taxon>Dikarya</taxon>
        <taxon>Ascomycota</taxon>
        <taxon>Pezizomycotina</taxon>
        <taxon>Leotiomycetes</taxon>
        <taxon>Helotiales</taxon>
        <taxon>Mollisiaceae</taxon>
        <taxon>Mollisia</taxon>
    </lineage>
</organism>
<accession>A0A194X503</accession>
<dbReference type="GeneID" id="28822934"/>
<dbReference type="OrthoDB" id="3552116at2759"/>
<dbReference type="RefSeq" id="XP_018069237.1">
    <property type="nucleotide sequence ID" value="XM_018213208.1"/>
</dbReference>
<evidence type="ECO:0000313" key="4">
    <source>
        <dbReference type="Proteomes" id="UP000070700"/>
    </source>
</evidence>
<name>A0A194X503_MOLSC</name>
<feature type="region of interest" description="Disordered" evidence="2">
    <location>
        <begin position="116"/>
        <end position="156"/>
    </location>
</feature>
<dbReference type="Proteomes" id="UP000070700">
    <property type="component" value="Unassembled WGS sequence"/>
</dbReference>
<feature type="region of interest" description="Disordered" evidence="2">
    <location>
        <begin position="297"/>
        <end position="331"/>
    </location>
</feature>
<keyword evidence="1" id="KW-0175">Coiled coil</keyword>
<feature type="region of interest" description="Disordered" evidence="2">
    <location>
        <begin position="374"/>
        <end position="406"/>
    </location>
</feature>
<evidence type="ECO:0000313" key="3">
    <source>
        <dbReference type="EMBL" id="KUJ14882.1"/>
    </source>
</evidence>
<feature type="compositionally biased region" description="Polar residues" evidence="2">
    <location>
        <begin position="147"/>
        <end position="156"/>
    </location>
</feature>
<dbReference type="InParanoid" id="A0A194X503"/>
<sequence>MTPATEGLLAGFDPKNTKSMRRFALSLYHWKKGARFTNSAHLHGLTNQQITTLEAARLRVLIDPEWDILIERFLGTPRNIAPYRPLMQAAKALADHAAGVQAPNILPVSELLTTPQSRPSIGVGPTVSEQTTITNRGREPIDKPLEHSNTTRSVSPISVDVGNFGEALQKIAPFPSSSRGISPGADMSWMSDLEDEALRQAELDDMMKSLNHTPASEVLRNTPGPALSPKNKLAVGPSGQSIVDAASQNADRFENRTSQVKEDHLLAEPFQDEENKEYAEGYRSIIDDWQKRLSRKQSHQSIVPMAQHHATEDSEYDSQSQDFDSESVASEDYEISVTALLASELEEEERINNEEREAREIEAAIQESLKVNNIVPSTSGSFSPSSRPVLGKRSSETSDAIFPSPKRANVESPELVIKHHDNGLFSEEESFPRGYEVVYPGKFGNTKNTLLNSEPSIRSGAPDTIEGFSGLSGGEKVQVPTDVRASGTQSNANESDGKEVHAPKNNCCLLL</sequence>
<gene>
    <name evidence="3" type="ORF">LY89DRAFT_671286</name>
</gene>
<feature type="region of interest" description="Disordered" evidence="2">
    <location>
        <begin position="450"/>
        <end position="504"/>
    </location>
</feature>